<evidence type="ECO:0000313" key="2">
    <source>
        <dbReference type="EMBL" id="MFC3180819.1"/>
    </source>
</evidence>
<reference evidence="3" key="1">
    <citation type="journal article" date="2019" name="Int. J. Syst. Evol. Microbiol.">
        <title>The Global Catalogue of Microorganisms (GCM) 10K type strain sequencing project: providing services to taxonomists for standard genome sequencing and annotation.</title>
        <authorList>
            <consortium name="The Broad Institute Genomics Platform"/>
            <consortium name="The Broad Institute Genome Sequencing Center for Infectious Disease"/>
            <person name="Wu L."/>
            <person name="Ma J."/>
        </authorList>
    </citation>
    <scope>NUCLEOTIDE SEQUENCE [LARGE SCALE GENOMIC DNA]</scope>
    <source>
        <strain evidence="3">KCTC 52039</strain>
    </source>
</reference>
<keyword evidence="2" id="KW-0378">Hydrolase</keyword>
<evidence type="ECO:0000259" key="1">
    <source>
        <dbReference type="Pfam" id="PF12146"/>
    </source>
</evidence>
<dbReference type="PANTHER" id="PTHR43194">
    <property type="entry name" value="HYDROLASE ALPHA/BETA FOLD FAMILY"/>
    <property type="match status" value="1"/>
</dbReference>
<name>A0ABV7J1K5_9RHOB</name>
<evidence type="ECO:0000313" key="3">
    <source>
        <dbReference type="Proteomes" id="UP001595547"/>
    </source>
</evidence>
<accession>A0ABV7J1K5</accession>
<keyword evidence="3" id="KW-1185">Reference proteome</keyword>
<organism evidence="2 3">
    <name type="scientific">Cypionkella sinensis</name>
    <dbReference type="NCBI Taxonomy" id="1756043"/>
    <lineage>
        <taxon>Bacteria</taxon>
        <taxon>Pseudomonadati</taxon>
        <taxon>Pseudomonadota</taxon>
        <taxon>Alphaproteobacteria</taxon>
        <taxon>Rhodobacterales</taxon>
        <taxon>Paracoccaceae</taxon>
        <taxon>Cypionkella</taxon>
    </lineage>
</organism>
<dbReference type="RefSeq" id="WP_380072441.1">
    <property type="nucleotide sequence ID" value="NZ_JBHRTO010000001.1"/>
</dbReference>
<dbReference type="SUPFAM" id="SSF53474">
    <property type="entry name" value="alpha/beta-Hydrolases"/>
    <property type="match status" value="1"/>
</dbReference>
<feature type="domain" description="Serine aminopeptidase S33" evidence="1">
    <location>
        <begin position="24"/>
        <end position="234"/>
    </location>
</feature>
<dbReference type="GO" id="GO:0016787">
    <property type="term" value="F:hydrolase activity"/>
    <property type="evidence" value="ECO:0007669"/>
    <property type="project" value="UniProtKB-KW"/>
</dbReference>
<protein>
    <submittedName>
        <fullName evidence="2">Alpha/beta fold hydrolase</fullName>
    </submittedName>
</protein>
<dbReference type="EMBL" id="JBHRTO010000001">
    <property type="protein sequence ID" value="MFC3180819.1"/>
    <property type="molecule type" value="Genomic_DNA"/>
</dbReference>
<proteinExistence type="predicted"/>
<dbReference type="PANTHER" id="PTHR43194:SF2">
    <property type="entry name" value="PEROXISOMAL MEMBRANE PROTEIN LPX1"/>
    <property type="match status" value="1"/>
</dbReference>
<gene>
    <name evidence="2" type="ORF">ACFOGH_07455</name>
</gene>
<dbReference type="InterPro" id="IPR022742">
    <property type="entry name" value="Hydrolase_4"/>
</dbReference>
<comment type="caution">
    <text evidence="2">The sequence shown here is derived from an EMBL/GenBank/DDBJ whole genome shotgun (WGS) entry which is preliminary data.</text>
</comment>
<sequence length="272" mass="28504">MRVGTLLRDGLQLAVYGGGETGPAMVFQHGLCGGSGQIDEAMQGLGAQRWQGLECRGHGDSPLGDTVSIACFAEDVAAMITEIGAPVVLGGISMGAAIATRIAVTRPDLVRALVLVRPAWVVEAAPENMAPNAEVGMLLQMLPLDQARAFFDAGDTAQRLEAEAPDNLASLKGFFRRQPFAETARLLREISADGPGITAEDLQALRIPALICGCGEDAIHPMAHAQALAALIPQARLVELPPKARDKVAHLAALADAMTEFLKEIDDASPTA</sequence>
<dbReference type="Pfam" id="PF12146">
    <property type="entry name" value="Hydrolase_4"/>
    <property type="match status" value="1"/>
</dbReference>
<dbReference type="Proteomes" id="UP001595547">
    <property type="component" value="Unassembled WGS sequence"/>
</dbReference>
<dbReference type="Gene3D" id="3.40.50.1820">
    <property type="entry name" value="alpha/beta hydrolase"/>
    <property type="match status" value="1"/>
</dbReference>
<dbReference type="InterPro" id="IPR029058">
    <property type="entry name" value="AB_hydrolase_fold"/>
</dbReference>
<dbReference type="InterPro" id="IPR050228">
    <property type="entry name" value="Carboxylesterase_BioH"/>
</dbReference>